<evidence type="ECO:0000313" key="3">
    <source>
        <dbReference type="Proteomes" id="UP000229939"/>
    </source>
</evidence>
<keyword evidence="1" id="KW-0175">Coiled coil</keyword>
<name>A0A1B2IER1_9CAUD</name>
<proteinExistence type="predicted"/>
<sequence length="91" mass="10675">MLDRLLSLINKRQRDLFQRNLRLEEQKLEAEQRVRTLEKMVLEMSDVATSHCVVIKAGVERSDGPSIRLSTDTLHQRMVGYRTKVKELGYF</sequence>
<protein>
    <submittedName>
        <fullName evidence="2">Uncharacterized protein</fullName>
    </submittedName>
</protein>
<dbReference type="Proteomes" id="UP000229939">
    <property type="component" value="Segment"/>
</dbReference>
<feature type="coiled-coil region" evidence="1">
    <location>
        <begin position="13"/>
        <end position="40"/>
    </location>
</feature>
<gene>
    <name evidence="2" type="ORF">MACHINA_139</name>
</gene>
<accession>A0A1B2IER1</accession>
<reference evidence="3" key="1">
    <citation type="submission" date="2016-06" db="EMBL/GenBank/DDBJ databases">
        <authorList>
            <person name="Berg J.A."/>
            <person name="Smith H.G."/>
            <person name="Hyde J.R."/>
            <person name="Merrill B.D."/>
            <person name="Sharma R."/>
            <person name="Breakwell D.P."/>
            <person name="Hope S."/>
            <person name="Grose J.H."/>
        </authorList>
    </citation>
    <scope>NUCLEOTIDE SEQUENCE [LARGE SCALE GENOMIC DNA]</scope>
</reference>
<keyword evidence="3" id="KW-1185">Reference proteome</keyword>
<organism evidence="2 3">
    <name type="scientific">Erwinia phage Machina</name>
    <dbReference type="NCBI Taxonomy" id="1883375"/>
    <lineage>
        <taxon>Viruses</taxon>
        <taxon>Duplodnaviria</taxon>
        <taxon>Heunggongvirae</taxon>
        <taxon>Uroviricota</taxon>
        <taxon>Caudoviricetes</taxon>
        <taxon>Chimalliviridae</taxon>
        <taxon>Machinavirus</taxon>
        <taxon>Machinavirus machina</taxon>
    </lineage>
</organism>
<evidence type="ECO:0000313" key="2">
    <source>
        <dbReference type="EMBL" id="ANZ49777.1"/>
    </source>
</evidence>
<evidence type="ECO:0000256" key="1">
    <source>
        <dbReference type="SAM" id="Coils"/>
    </source>
</evidence>
<dbReference type="EMBL" id="KX397370">
    <property type="protein sequence ID" value="ANZ49777.1"/>
    <property type="molecule type" value="Genomic_DNA"/>
</dbReference>